<comment type="caution">
    <text evidence="2">The sequence shown here is derived from an EMBL/GenBank/DDBJ whole genome shotgun (WGS) entry which is preliminary data.</text>
</comment>
<proteinExistence type="predicted"/>
<feature type="compositionally biased region" description="Low complexity" evidence="1">
    <location>
        <begin position="66"/>
        <end position="76"/>
    </location>
</feature>
<sequence length="113" mass="11944">MRFPRSLRRAWQRTLLTLPGLFPLLPLLAVVLGQPWNVPDAGRWAAGNIAPALPELRPAPPPGAPVPFVAGDAPRPLVVPPAPPRGSVPLPVWSEPGGPPRLSVLGRRQSDGG</sequence>
<evidence type="ECO:0000256" key="1">
    <source>
        <dbReference type="SAM" id="MobiDB-lite"/>
    </source>
</evidence>
<evidence type="ECO:0000313" key="2">
    <source>
        <dbReference type="EMBL" id="GGK90043.1"/>
    </source>
</evidence>
<name>A0ABQ2FEI9_9DEIO</name>
<keyword evidence="3" id="KW-1185">Reference proteome</keyword>
<feature type="region of interest" description="Disordered" evidence="1">
    <location>
        <begin position="64"/>
        <end position="113"/>
    </location>
</feature>
<protein>
    <submittedName>
        <fullName evidence="2">Uncharacterized protein</fullName>
    </submittedName>
</protein>
<organism evidence="2 3">
    <name type="scientific">Deinococcus radiotolerans</name>
    <dbReference type="NCBI Taxonomy" id="1309407"/>
    <lineage>
        <taxon>Bacteria</taxon>
        <taxon>Thermotogati</taxon>
        <taxon>Deinococcota</taxon>
        <taxon>Deinococci</taxon>
        <taxon>Deinococcales</taxon>
        <taxon>Deinococcaceae</taxon>
        <taxon>Deinococcus</taxon>
    </lineage>
</organism>
<dbReference type="RefSeq" id="WP_189067437.1">
    <property type="nucleotide sequence ID" value="NZ_BMPE01000001.1"/>
</dbReference>
<dbReference type="EMBL" id="BMPE01000001">
    <property type="protein sequence ID" value="GGK90043.1"/>
    <property type="molecule type" value="Genomic_DNA"/>
</dbReference>
<reference evidence="3" key="1">
    <citation type="journal article" date="2019" name="Int. J. Syst. Evol. Microbiol.">
        <title>The Global Catalogue of Microorganisms (GCM) 10K type strain sequencing project: providing services to taxonomists for standard genome sequencing and annotation.</title>
        <authorList>
            <consortium name="The Broad Institute Genomics Platform"/>
            <consortium name="The Broad Institute Genome Sequencing Center for Infectious Disease"/>
            <person name="Wu L."/>
            <person name="Ma J."/>
        </authorList>
    </citation>
    <scope>NUCLEOTIDE SEQUENCE [LARGE SCALE GENOMIC DNA]</scope>
    <source>
        <strain evidence="3">JCM 19173</strain>
    </source>
</reference>
<accession>A0ABQ2FEI9</accession>
<gene>
    <name evidence="2" type="ORF">GCM10010844_05760</name>
</gene>
<evidence type="ECO:0000313" key="3">
    <source>
        <dbReference type="Proteomes" id="UP000604341"/>
    </source>
</evidence>
<dbReference type="Proteomes" id="UP000604341">
    <property type="component" value="Unassembled WGS sequence"/>
</dbReference>
<feature type="compositionally biased region" description="Pro residues" evidence="1">
    <location>
        <begin position="77"/>
        <end position="86"/>
    </location>
</feature>